<keyword evidence="3" id="KW-0689">Ribosomal protein</keyword>
<dbReference type="Proteomes" id="UP000694255">
    <property type="component" value="Unassembled WGS sequence"/>
</dbReference>
<comment type="caution">
    <text evidence="7">The sequence shown here is derived from an EMBL/GenBank/DDBJ whole genome shotgun (WGS) entry which is preliminary data.</text>
</comment>
<dbReference type="GO" id="GO:0003735">
    <property type="term" value="F:structural constituent of ribosome"/>
    <property type="evidence" value="ECO:0007669"/>
    <property type="project" value="TreeGrafter"/>
</dbReference>
<keyword evidence="5" id="KW-0687">Ribonucleoprotein</keyword>
<dbReference type="InterPro" id="IPR042776">
    <property type="entry name" value="Ribosomal_mL53_fung"/>
</dbReference>
<organism evidence="7 8">
    <name type="scientific">[Candida] subhashii</name>
    <dbReference type="NCBI Taxonomy" id="561895"/>
    <lineage>
        <taxon>Eukaryota</taxon>
        <taxon>Fungi</taxon>
        <taxon>Dikarya</taxon>
        <taxon>Ascomycota</taxon>
        <taxon>Saccharomycotina</taxon>
        <taxon>Pichiomycetes</taxon>
        <taxon>Debaryomycetaceae</taxon>
        <taxon>Spathaspora</taxon>
    </lineage>
</organism>
<evidence type="ECO:0000256" key="2">
    <source>
        <dbReference type="ARBA" id="ARBA00005557"/>
    </source>
</evidence>
<dbReference type="OrthoDB" id="4136894at2759"/>
<accession>A0A8J5UTL7</accession>
<evidence type="ECO:0000256" key="1">
    <source>
        <dbReference type="ARBA" id="ARBA00004173"/>
    </source>
</evidence>
<dbReference type="EMBL" id="JAGSYN010000244">
    <property type="protein sequence ID" value="KAG7661190.1"/>
    <property type="molecule type" value="Genomic_DNA"/>
</dbReference>
<evidence type="ECO:0000256" key="5">
    <source>
        <dbReference type="ARBA" id="ARBA00023274"/>
    </source>
</evidence>
<proteinExistence type="inferred from homology"/>
<evidence type="ECO:0000313" key="8">
    <source>
        <dbReference type="Proteomes" id="UP000694255"/>
    </source>
</evidence>
<sequence>MITKYFTKVQVKFNPFIASGSRARVFLAHMPITAKLETKVLANGSKEKDEIIVTFKDKHVMTADPATMNSQEMGEYFDRHSKKLAIKEAIEG</sequence>
<gene>
    <name evidence="7" type="ORF">J8A68_005294</name>
</gene>
<keyword evidence="4" id="KW-0496">Mitochondrion</keyword>
<dbReference type="RefSeq" id="XP_049261423.1">
    <property type="nucleotide sequence ID" value="XM_049409345.1"/>
</dbReference>
<evidence type="ECO:0000256" key="3">
    <source>
        <dbReference type="ARBA" id="ARBA00022980"/>
    </source>
</evidence>
<comment type="similarity">
    <text evidence="2">Belongs to the mitochondrion-specific ribosomal protein mL53 family.</text>
</comment>
<dbReference type="AlphaFoldDB" id="A0A8J5UTL7"/>
<evidence type="ECO:0000313" key="7">
    <source>
        <dbReference type="EMBL" id="KAG7661190.1"/>
    </source>
</evidence>
<keyword evidence="8" id="KW-1185">Reference proteome</keyword>
<dbReference type="GeneID" id="73472094"/>
<protein>
    <recommendedName>
        <fullName evidence="6">Large ribosomal subunit protein mL53</fullName>
    </recommendedName>
</protein>
<dbReference type="PANTHER" id="PTHR28236">
    <property type="entry name" value="54S RIBOSOMAL PROTEIN L44, MITOCHONDRIAL"/>
    <property type="match status" value="1"/>
</dbReference>
<comment type="subcellular location">
    <subcellularLocation>
        <location evidence="1">Mitochondrion</location>
    </subcellularLocation>
</comment>
<dbReference type="InterPro" id="IPR019716">
    <property type="entry name" value="Ribosomal_mL53"/>
</dbReference>
<dbReference type="PANTHER" id="PTHR28236:SF1">
    <property type="entry name" value="LARGE RIBOSOMAL SUBUNIT PROTEIN ML53"/>
    <property type="match status" value="1"/>
</dbReference>
<reference evidence="7 8" key="1">
    <citation type="journal article" date="2021" name="DNA Res.">
        <title>Genome analysis of Candida subhashii reveals its hybrid nature and dual mitochondrial genome conformations.</title>
        <authorList>
            <person name="Mixao V."/>
            <person name="Hegedusova E."/>
            <person name="Saus E."/>
            <person name="Pryszcz L.P."/>
            <person name="Cillingova A."/>
            <person name="Nosek J."/>
            <person name="Gabaldon T."/>
        </authorList>
    </citation>
    <scope>NUCLEOTIDE SEQUENCE [LARGE SCALE GENOMIC DNA]</scope>
    <source>
        <strain evidence="7 8">CBS 10753</strain>
    </source>
</reference>
<name>A0A8J5UTL7_9ASCO</name>
<dbReference type="GO" id="GO:0005762">
    <property type="term" value="C:mitochondrial large ribosomal subunit"/>
    <property type="evidence" value="ECO:0007669"/>
    <property type="project" value="TreeGrafter"/>
</dbReference>
<dbReference type="Pfam" id="PF10780">
    <property type="entry name" value="MRP_L53"/>
    <property type="match status" value="1"/>
</dbReference>
<evidence type="ECO:0000256" key="4">
    <source>
        <dbReference type="ARBA" id="ARBA00023128"/>
    </source>
</evidence>
<evidence type="ECO:0000256" key="6">
    <source>
        <dbReference type="ARBA" id="ARBA00035180"/>
    </source>
</evidence>